<dbReference type="Pfam" id="PF03221">
    <property type="entry name" value="HTH_Tnp_Tc5"/>
    <property type="match status" value="1"/>
</dbReference>
<gene>
    <name evidence="4" type="ORF">EC957_009738</name>
</gene>
<feature type="region of interest" description="Disordered" evidence="2">
    <location>
        <begin position="313"/>
        <end position="348"/>
    </location>
</feature>
<evidence type="ECO:0000256" key="1">
    <source>
        <dbReference type="ARBA" id="ARBA00023125"/>
    </source>
</evidence>
<feature type="region of interest" description="Disordered" evidence="2">
    <location>
        <begin position="80"/>
        <end position="215"/>
    </location>
</feature>
<feature type="compositionally biased region" description="Polar residues" evidence="2">
    <location>
        <begin position="88"/>
        <end position="103"/>
    </location>
</feature>
<sequence>MGVFGEKHTSLTREQKRQLIHQADTHKLRPTEVCDWVQATWGLRIARVTVYSILHKQRASLMAGHKDLYQTVQNSLTGLTGSSSTTTDAAGQNSTNTHASAENSLDRNKETGRVNKYRASPNKNKNKNKDATTAANGCENNNVTATTTKAASRKASESSQAKKATATSSSSNNVNTTTNNNTSSSSNGKRDRSSSVASDRSCSSTSAAQDALSEAGTRWEGQLKRVREPASVELDRAMVEFLKSPASVDSQGRRLNDAELQSHALRLAQSIPSASRMRCSFGWLRHFKRRLGVQWAADRLGRYRWIVEMDRQSGSASSSTASTPALSFKDTTTKVKQEHNDDDFADDVDEEYHSTNEFGETYSPKKRSQRSVSGSTASLYNDSSILSIQSTVPQLQHQHSPQSILDSYPNLFGTLPSLHIPCTATTMGTISPLATTLDPKLTANGLSACATSTSAFGMSVDGKMRKVPTKEEAYEMLQRLLMYYEQDHSYIGEQQTLLLPRWIHQQRQIMHQIQENDPKMMWLRQNNVQQQQPQQQHQATTTQSFLFPYQSLTAIQPLSTEPHHPYHRYHSSFSPSTCSTASPPALSPMSPLSPESPTLSSPFSLGPALDGLQHHNVDPFVSSAAKADLAFSTTMASLEQQMLGGHPAYSS</sequence>
<feature type="compositionally biased region" description="Basic and acidic residues" evidence="2">
    <location>
        <begin position="104"/>
        <end position="113"/>
    </location>
</feature>
<feature type="compositionally biased region" description="Low complexity" evidence="2">
    <location>
        <begin position="194"/>
        <end position="208"/>
    </location>
</feature>
<evidence type="ECO:0000313" key="5">
    <source>
        <dbReference type="Proteomes" id="UP000723463"/>
    </source>
</evidence>
<feature type="compositionally biased region" description="Low complexity" evidence="2">
    <location>
        <begin position="157"/>
        <end position="187"/>
    </location>
</feature>
<accession>A0A9P6FAT4</accession>
<protein>
    <recommendedName>
        <fullName evidence="3">HTH CENPB-type domain-containing protein</fullName>
    </recommendedName>
</protein>
<feature type="region of interest" description="Disordered" evidence="2">
    <location>
        <begin position="355"/>
        <end position="374"/>
    </location>
</feature>
<dbReference type="InterPro" id="IPR006600">
    <property type="entry name" value="HTH_CenpB_DNA-bd_dom"/>
</dbReference>
<proteinExistence type="predicted"/>
<dbReference type="GO" id="GO:0003677">
    <property type="term" value="F:DNA binding"/>
    <property type="evidence" value="ECO:0007669"/>
    <property type="project" value="UniProtKB-KW"/>
</dbReference>
<keyword evidence="5" id="KW-1185">Reference proteome</keyword>
<feature type="compositionally biased region" description="Low complexity" evidence="2">
    <location>
        <begin position="140"/>
        <end position="150"/>
    </location>
</feature>
<dbReference type="Gene3D" id="1.10.10.60">
    <property type="entry name" value="Homeodomain-like"/>
    <property type="match status" value="1"/>
</dbReference>
<dbReference type="AlphaFoldDB" id="A0A9P6FAT4"/>
<feature type="compositionally biased region" description="Low complexity" evidence="2">
    <location>
        <begin position="571"/>
        <end position="605"/>
    </location>
</feature>
<dbReference type="EMBL" id="JAAAXW010000056">
    <property type="protein sequence ID" value="KAF9546389.1"/>
    <property type="molecule type" value="Genomic_DNA"/>
</dbReference>
<dbReference type="PROSITE" id="PS51253">
    <property type="entry name" value="HTH_CENPB"/>
    <property type="match status" value="1"/>
</dbReference>
<evidence type="ECO:0000313" key="4">
    <source>
        <dbReference type="EMBL" id="KAF9546389.1"/>
    </source>
</evidence>
<dbReference type="Proteomes" id="UP000723463">
    <property type="component" value="Unassembled WGS sequence"/>
</dbReference>
<name>A0A9P6FAT4_9FUNG</name>
<feature type="compositionally biased region" description="Low complexity" evidence="2">
    <location>
        <begin position="313"/>
        <end position="327"/>
    </location>
</feature>
<keyword evidence="1" id="KW-0238">DNA-binding</keyword>
<feature type="region of interest" description="Disordered" evidence="2">
    <location>
        <begin position="566"/>
        <end position="605"/>
    </location>
</feature>
<reference evidence="4" key="1">
    <citation type="journal article" date="2020" name="Fungal Divers.">
        <title>Resolving the Mortierellaceae phylogeny through synthesis of multi-gene phylogenetics and phylogenomics.</title>
        <authorList>
            <person name="Vandepol N."/>
            <person name="Liber J."/>
            <person name="Desiro A."/>
            <person name="Na H."/>
            <person name="Kennedy M."/>
            <person name="Barry K."/>
            <person name="Grigoriev I.V."/>
            <person name="Miller A.N."/>
            <person name="O'Donnell K."/>
            <person name="Stajich J.E."/>
            <person name="Bonito G."/>
        </authorList>
    </citation>
    <scope>NUCLEOTIDE SEQUENCE</scope>
    <source>
        <strain evidence="4">NRRL 2591</strain>
    </source>
</reference>
<feature type="domain" description="HTH CENPB-type" evidence="3">
    <location>
        <begin position="222"/>
        <end position="297"/>
    </location>
</feature>
<evidence type="ECO:0000256" key="2">
    <source>
        <dbReference type="SAM" id="MobiDB-lite"/>
    </source>
</evidence>
<evidence type="ECO:0000259" key="3">
    <source>
        <dbReference type="PROSITE" id="PS51253"/>
    </source>
</evidence>
<comment type="caution">
    <text evidence="4">The sequence shown here is derived from an EMBL/GenBank/DDBJ whole genome shotgun (WGS) entry which is preliminary data.</text>
</comment>
<organism evidence="4 5">
    <name type="scientific">Mortierella hygrophila</name>
    <dbReference type="NCBI Taxonomy" id="979708"/>
    <lineage>
        <taxon>Eukaryota</taxon>
        <taxon>Fungi</taxon>
        <taxon>Fungi incertae sedis</taxon>
        <taxon>Mucoromycota</taxon>
        <taxon>Mortierellomycotina</taxon>
        <taxon>Mortierellomycetes</taxon>
        <taxon>Mortierellales</taxon>
        <taxon>Mortierellaceae</taxon>
        <taxon>Mortierella</taxon>
    </lineage>
</organism>